<dbReference type="GO" id="GO:0005930">
    <property type="term" value="C:axoneme"/>
    <property type="evidence" value="ECO:0007669"/>
    <property type="project" value="TreeGrafter"/>
</dbReference>
<evidence type="ECO:0000256" key="6">
    <source>
        <dbReference type="SAM" id="MobiDB-lite"/>
    </source>
</evidence>
<name>A0A388L7G3_CHABU</name>
<comment type="subcellular location">
    <subcellularLocation>
        <location evidence="1">Cell projection</location>
        <location evidence="1">Cilium</location>
    </subcellularLocation>
    <subcellularLocation>
        <location evidence="2">Cytoplasm</location>
    </subcellularLocation>
</comment>
<keyword evidence="3" id="KW-0963">Cytoplasm</keyword>
<evidence type="ECO:0000256" key="3">
    <source>
        <dbReference type="ARBA" id="ARBA00022490"/>
    </source>
</evidence>
<dbReference type="Gramene" id="GBG78218">
    <property type="protein sequence ID" value="GBG78218"/>
    <property type="gene ID" value="CBR_g26251"/>
</dbReference>
<dbReference type="EMBL" id="BFEA01000289">
    <property type="protein sequence ID" value="GBG78218.1"/>
    <property type="molecule type" value="Genomic_DNA"/>
</dbReference>
<accession>A0A388L7G3</accession>
<proteinExistence type="predicted"/>
<evidence type="ECO:0000256" key="2">
    <source>
        <dbReference type="ARBA" id="ARBA00004496"/>
    </source>
</evidence>
<feature type="compositionally biased region" description="Basic and acidic residues" evidence="6">
    <location>
        <begin position="515"/>
        <end position="533"/>
    </location>
</feature>
<keyword evidence="9" id="KW-1185">Reference proteome</keyword>
<protein>
    <recommendedName>
        <fullName evidence="7">HYDIN/VesB/CFA65-like Ig-like domain-containing protein</fullName>
    </recommendedName>
</protein>
<dbReference type="PANTHER" id="PTHR23053:SF0">
    <property type="entry name" value="HYDROCEPHALUS-INDUCING PROTEIN HOMOLOG"/>
    <property type="match status" value="1"/>
</dbReference>
<dbReference type="Proteomes" id="UP000265515">
    <property type="component" value="Unassembled WGS sequence"/>
</dbReference>
<feature type="region of interest" description="Disordered" evidence="6">
    <location>
        <begin position="155"/>
        <end position="242"/>
    </location>
</feature>
<dbReference type="PANTHER" id="PTHR23053">
    <property type="entry name" value="DLEC1 DELETED IN LUNG AND ESOPHAGEAL CANCER 1"/>
    <property type="match status" value="1"/>
</dbReference>
<dbReference type="GO" id="GO:0003341">
    <property type="term" value="P:cilium movement"/>
    <property type="evidence" value="ECO:0007669"/>
    <property type="project" value="TreeGrafter"/>
</dbReference>
<evidence type="ECO:0000313" key="8">
    <source>
        <dbReference type="EMBL" id="GBG78218.1"/>
    </source>
</evidence>
<feature type="compositionally biased region" description="Low complexity" evidence="6">
    <location>
        <begin position="182"/>
        <end position="198"/>
    </location>
</feature>
<comment type="caution">
    <text evidence="8">The sequence shown here is derived from an EMBL/GenBank/DDBJ whole genome shotgun (WGS) entry which is preliminary data.</text>
</comment>
<gene>
    <name evidence="8" type="ORF">CBR_g26251</name>
</gene>
<reference evidence="8 9" key="1">
    <citation type="journal article" date="2018" name="Cell">
        <title>The Chara Genome: Secondary Complexity and Implications for Plant Terrestrialization.</title>
        <authorList>
            <person name="Nishiyama T."/>
            <person name="Sakayama H."/>
            <person name="Vries J.D."/>
            <person name="Buschmann H."/>
            <person name="Saint-Marcoux D."/>
            <person name="Ullrich K.K."/>
            <person name="Haas F.B."/>
            <person name="Vanderstraeten L."/>
            <person name="Becker D."/>
            <person name="Lang D."/>
            <person name="Vosolsobe S."/>
            <person name="Rombauts S."/>
            <person name="Wilhelmsson P.K.I."/>
            <person name="Janitza P."/>
            <person name="Kern R."/>
            <person name="Heyl A."/>
            <person name="Rumpler F."/>
            <person name="Villalobos L.I.A.C."/>
            <person name="Clay J.M."/>
            <person name="Skokan R."/>
            <person name="Toyoda A."/>
            <person name="Suzuki Y."/>
            <person name="Kagoshima H."/>
            <person name="Schijlen E."/>
            <person name="Tajeshwar N."/>
            <person name="Catarino B."/>
            <person name="Hetherington A.J."/>
            <person name="Saltykova A."/>
            <person name="Bonnot C."/>
            <person name="Breuninger H."/>
            <person name="Symeonidi A."/>
            <person name="Radhakrishnan G.V."/>
            <person name="Van Nieuwerburgh F."/>
            <person name="Deforce D."/>
            <person name="Chang C."/>
            <person name="Karol K.G."/>
            <person name="Hedrich R."/>
            <person name="Ulvskov P."/>
            <person name="Glockner G."/>
            <person name="Delwiche C.F."/>
            <person name="Petrasek J."/>
            <person name="Van de Peer Y."/>
            <person name="Friml J."/>
            <person name="Beilby M."/>
            <person name="Dolan L."/>
            <person name="Kohara Y."/>
            <person name="Sugano S."/>
            <person name="Fujiyama A."/>
            <person name="Delaux P.-M."/>
            <person name="Quint M."/>
            <person name="TheiBen G."/>
            <person name="Hagemann M."/>
            <person name="Harholt J."/>
            <person name="Dunand C."/>
            <person name="Zachgo S."/>
            <person name="Langdale J."/>
            <person name="Maumus F."/>
            <person name="Straeten D.V.D."/>
            <person name="Gould S.B."/>
            <person name="Rensing S.A."/>
        </authorList>
    </citation>
    <scope>NUCLEOTIDE SEQUENCE [LARGE SCALE GENOMIC DNA]</scope>
    <source>
        <strain evidence="8 9">S276</strain>
    </source>
</reference>
<feature type="domain" description="HYDIN/VesB/CFA65-like Ig-like" evidence="7">
    <location>
        <begin position="252"/>
        <end position="338"/>
    </location>
</feature>
<dbReference type="AlphaFoldDB" id="A0A388L7G3"/>
<dbReference type="STRING" id="69332.A0A388L7G3"/>
<feature type="region of interest" description="Disordered" evidence="6">
    <location>
        <begin position="428"/>
        <end position="451"/>
    </location>
</feature>
<dbReference type="Gene3D" id="2.60.40.10">
    <property type="entry name" value="Immunoglobulins"/>
    <property type="match status" value="4"/>
</dbReference>
<dbReference type="GO" id="GO:1904158">
    <property type="term" value="P:axonemal central apparatus assembly"/>
    <property type="evidence" value="ECO:0007669"/>
    <property type="project" value="TreeGrafter"/>
</dbReference>
<evidence type="ECO:0000259" key="7">
    <source>
        <dbReference type="Pfam" id="PF22544"/>
    </source>
</evidence>
<feature type="region of interest" description="Disordered" evidence="6">
    <location>
        <begin position="480"/>
        <end position="533"/>
    </location>
</feature>
<sequence length="976" mass="104152">MTKQPYKGTFIMGLPGIGDALAQIPITAECCVPEISLASNWVTFGTCFLRYGYTMPLELVNESSLPAKYRVQPQPEPSQTLAVYIPDPLSGIVEPKSHFTVSLTLSTERLGVLHIPLYVRITGSEGDPLEVILEVVSIGPIIRIERPPQLTAVDARTGAALSPGRPQSDAPPPAPRERPMAKAKLTSSPSEPTTGGSPRNQQLSPPSDESVPPMAAGVATAGGGGSLGSSGASPGKPRASRMVSALSKAAPLEWKPQVDFGKITVLVLHRRSLVLRNMACIPAEFRLFLSSKQSVYEVLPRQGVIEPFQTMELQISVFLDELFTFKDSLNIIITEGAEHVVPLIARGVGTTIVCDEFETGGVHFGNQFTSFPFHREILVWNLGSRPQTLQWTAINPRGTISGAVGPLAAGTHSRPASVHTARAAGENALNVPGPQAGQGASSLPASVDQPGARDLPLTACSKEGAAAVGTGINVRTSTKVAPKVGNKVPKLKAGSGTHTAPGTKLPQGPKSLSLGDKREQKYGKGSTDDNAEKRAAVTTSNGEVITTFNISPTKALINPRSSHVFTITGFSEIPGLHFEKFSCRATLANTTYLLYNVVVDADMAIPMLKLSSSTLSYLYFYHRETAPQPLPMSQNLEVQNISALPLTLHMQTKPPFSVTDPSWSLQPGEGCVSKVDFDPGPQKERVTSTIQGQVVITLSNNPHRYNADLVAEINFPNLKLEPPAVIFGPVLEHSSKRIYVRATNTSKLDVHYSWLFVENSDDPTCSVTVTSPIDRSLIPTTTAAIVNSPTVSSSSAAAAAIGGGGGGGGGVEVGRSEGTLTVPGFPGDGKSEDDRSLVTANARNTVHNVQSIEEEIPVNHVFDLIPIRGCLKPGESEVMEFTYHALEGCRARTLAVCEVEGGPAYEIPVQAESGAIEYTWDKHLLDFGHVLFNKPIDTDLYLANTGKVIGSASDWMQSFLERFIYCKISWTGKGNG</sequence>
<dbReference type="InterPro" id="IPR013783">
    <property type="entry name" value="Ig-like_fold"/>
</dbReference>
<evidence type="ECO:0000256" key="1">
    <source>
        <dbReference type="ARBA" id="ARBA00004138"/>
    </source>
</evidence>
<organism evidence="8 9">
    <name type="scientific">Chara braunii</name>
    <name type="common">Braun's stonewort</name>
    <dbReference type="NCBI Taxonomy" id="69332"/>
    <lineage>
        <taxon>Eukaryota</taxon>
        <taxon>Viridiplantae</taxon>
        <taxon>Streptophyta</taxon>
        <taxon>Charophyceae</taxon>
        <taxon>Charales</taxon>
        <taxon>Characeae</taxon>
        <taxon>Chara</taxon>
    </lineage>
</organism>
<dbReference type="InterPro" id="IPR033305">
    <property type="entry name" value="Hydin-like"/>
</dbReference>
<evidence type="ECO:0000256" key="5">
    <source>
        <dbReference type="ARBA" id="ARBA00023273"/>
    </source>
</evidence>
<dbReference type="Pfam" id="PF22544">
    <property type="entry name" value="HYDIN_VesB_CFA65-like_Ig"/>
    <property type="match status" value="1"/>
</dbReference>
<evidence type="ECO:0000313" key="9">
    <source>
        <dbReference type="Proteomes" id="UP000265515"/>
    </source>
</evidence>
<keyword evidence="4" id="KW-0969">Cilium</keyword>
<dbReference type="OrthoDB" id="442692at2759"/>
<evidence type="ECO:0000256" key="4">
    <source>
        <dbReference type="ARBA" id="ARBA00023069"/>
    </source>
</evidence>
<keyword evidence="5" id="KW-0966">Cell projection</keyword>
<dbReference type="Pfam" id="PF14874">
    <property type="entry name" value="PapD-like"/>
    <property type="match status" value="1"/>
</dbReference>
<dbReference type="InterPro" id="IPR053879">
    <property type="entry name" value="HYDIN_VesB_CFA65-like_Ig"/>
</dbReference>